<sequence>MLRLNSFPPDEEVYDIQTDPYEKKNLWPGLSLEEKREIRRQLDECGLCYDLYAASGIKL</sequence>
<evidence type="ECO:0008006" key="3">
    <source>
        <dbReference type="Google" id="ProtNLM"/>
    </source>
</evidence>
<reference evidence="1 2" key="1">
    <citation type="submission" date="2013-01" db="EMBL/GenBank/DDBJ databases">
        <authorList>
            <person name="Harkins D.M."/>
            <person name="Durkin A.S."/>
            <person name="Brinkac L.M."/>
            <person name="Haft D.H."/>
            <person name="Selengut J.D."/>
            <person name="Sanka R."/>
            <person name="DePew J."/>
            <person name="Purushe J."/>
            <person name="Galloway R.L."/>
            <person name="Vinetz J.M."/>
            <person name="Sutton G.G."/>
            <person name="Nierman W.C."/>
            <person name="Fouts D.E."/>
        </authorList>
    </citation>
    <scope>NUCLEOTIDE SEQUENCE [LARGE SCALE GENOMIC DNA]</scope>
    <source>
        <strain evidence="1 2">Sponselee CDC</strain>
    </source>
</reference>
<proteinExistence type="predicted"/>
<evidence type="ECO:0000313" key="2">
    <source>
        <dbReference type="Proteomes" id="UP000011873"/>
    </source>
</evidence>
<dbReference type="SUPFAM" id="SSF53649">
    <property type="entry name" value="Alkaline phosphatase-like"/>
    <property type="match status" value="1"/>
</dbReference>
<comment type="caution">
    <text evidence="1">The sequence shown here is derived from an EMBL/GenBank/DDBJ whole genome shotgun (WGS) entry which is preliminary data.</text>
</comment>
<evidence type="ECO:0000313" key="1">
    <source>
        <dbReference type="EMBL" id="EMJ85159.1"/>
    </source>
</evidence>
<organism evidence="1 2">
    <name type="scientific">Leptospira borgpetersenii serovar Hardjo-bovis str. Sponselee</name>
    <dbReference type="NCBI Taxonomy" id="1303729"/>
    <lineage>
        <taxon>Bacteria</taxon>
        <taxon>Pseudomonadati</taxon>
        <taxon>Spirochaetota</taxon>
        <taxon>Spirochaetia</taxon>
        <taxon>Leptospirales</taxon>
        <taxon>Leptospiraceae</taxon>
        <taxon>Leptospira</taxon>
    </lineage>
</organism>
<name>M6C030_LEPBO</name>
<dbReference type="Proteomes" id="UP000011873">
    <property type="component" value="Unassembled WGS sequence"/>
</dbReference>
<dbReference type="InterPro" id="IPR017850">
    <property type="entry name" value="Alkaline_phosphatase_core_sf"/>
</dbReference>
<protein>
    <recommendedName>
        <fullName evidence="3">Arylsulfatase domain protein</fullName>
    </recommendedName>
</protein>
<accession>M6C030</accession>
<dbReference type="EMBL" id="ANMU01000002">
    <property type="protein sequence ID" value="EMJ85159.1"/>
    <property type="molecule type" value="Genomic_DNA"/>
</dbReference>
<dbReference type="AlphaFoldDB" id="M6C030"/>
<dbReference type="PATRIC" id="fig|1218567.3.peg.48"/>
<gene>
    <name evidence="1" type="ORF">LEP1GSC016_0560</name>
</gene>